<feature type="region of interest" description="Disordered" evidence="3">
    <location>
        <begin position="367"/>
        <end position="387"/>
    </location>
</feature>
<feature type="compositionally biased region" description="Polar residues" evidence="3">
    <location>
        <begin position="373"/>
        <end position="387"/>
    </location>
</feature>
<evidence type="ECO:0008006" key="6">
    <source>
        <dbReference type="Google" id="ProtNLM"/>
    </source>
</evidence>
<dbReference type="InterPro" id="IPR037231">
    <property type="entry name" value="NAP-like_sf"/>
</dbReference>
<dbReference type="PANTHER" id="PTHR11875">
    <property type="entry name" value="TESTIS-SPECIFIC Y-ENCODED PROTEIN"/>
    <property type="match status" value="1"/>
</dbReference>
<accession>A0AAV7K2S3</accession>
<dbReference type="Proteomes" id="UP001165289">
    <property type="component" value="Unassembled WGS sequence"/>
</dbReference>
<dbReference type="EMBL" id="JAKMXF010000188">
    <property type="protein sequence ID" value="KAI6655482.1"/>
    <property type="molecule type" value="Genomic_DNA"/>
</dbReference>
<name>A0AAV7K2S3_9METZ</name>
<organism evidence="4 5">
    <name type="scientific">Oopsacas minuta</name>
    <dbReference type="NCBI Taxonomy" id="111878"/>
    <lineage>
        <taxon>Eukaryota</taxon>
        <taxon>Metazoa</taxon>
        <taxon>Porifera</taxon>
        <taxon>Hexactinellida</taxon>
        <taxon>Hexasterophora</taxon>
        <taxon>Lyssacinosida</taxon>
        <taxon>Leucopsacidae</taxon>
        <taxon>Oopsacas</taxon>
    </lineage>
</organism>
<evidence type="ECO:0000256" key="3">
    <source>
        <dbReference type="SAM" id="MobiDB-lite"/>
    </source>
</evidence>
<comment type="caution">
    <text evidence="4">The sequence shown here is derived from an EMBL/GenBank/DDBJ whole genome shotgun (WGS) entry which is preliminary data.</text>
</comment>
<dbReference type="Pfam" id="PF00956">
    <property type="entry name" value="NAP"/>
    <property type="match status" value="1"/>
</dbReference>
<dbReference type="Gene3D" id="3.30.1120.90">
    <property type="entry name" value="Nucleosome assembly protein"/>
    <property type="match status" value="1"/>
</dbReference>
<comment type="similarity">
    <text evidence="1 2">Belongs to the nucleosome assembly protein (NAP) family.</text>
</comment>
<evidence type="ECO:0000313" key="4">
    <source>
        <dbReference type="EMBL" id="KAI6655482.1"/>
    </source>
</evidence>
<sequence>MCSRPVKIPKLDSDVLDQMPSLEEKGPAIEFDPFPVPTSSKSPGSPAHSSQVSNPESSSDITLVLEIPGISSQINNTIKLQTIIDSLDEAMEDELDRVQKRFYRQKRPYFDERRLVLEQIPFFWRTTLLRHPELYSIMEELDVQILDHLYSIDILEYSDGDCAYKISFFFKENPFFSNEEFTKEVRMIDSEELVSIGTKIKWKKPYISLNRRLKPGDKRSPDDPRCEFFHWFSSSNSKYLDRIGEILRDDIWPNPIKYFLPHSGSTEELVVLTDSDSDSDTDQIPLEDMNRVNSDVISIDDDDDEDCDVISPTQDLITSSLINGDVSSSPPHNSVTLNNSAQTVYSPISHDFIDRTSLTPTLPPVSELRESTDTNAHVNSPPTSTDQTNLVLEVQQESEA</sequence>
<dbReference type="AlphaFoldDB" id="A0AAV7K2S3"/>
<proteinExistence type="inferred from homology"/>
<dbReference type="GO" id="GO:0005634">
    <property type="term" value="C:nucleus"/>
    <property type="evidence" value="ECO:0007669"/>
    <property type="project" value="InterPro"/>
</dbReference>
<feature type="region of interest" description="Disordered" evidence="3">
    <location>
        <begin position="1"/>
        <end position="56"/>
    </location>
</feature>
<gene>
    <name evidence="4" type="ORF">LOD99_1981</name>
</gene>
<protein>
    <recommendedName>
        <fullName evidence="6">TSPY</fullName>
    </recommendedName>
</protein>
<feature type="compositionally biased region" description="Low complexity" evidence="3">
    <location>
        <begin position="39"/>
        <end position="50"/>
    </location>
</feature>
<dbReference type="InterPro" id="IPR002164">
    <property type="entry name" value="NAP_family"/>
</dbReference>
<dbReference type="GO" id="GO:0006334">
    <property type="term" value="P:nucleosome assembly"/>
    <property type="evidence" value="ECO:0007669"/>
    <property type="project" value="InterPro"/>
</dbReference>
<evidence type="ECO:0000256" key="2">
    <source>
        <dbReference type="RuleBase" id="RU003876"/>
    </source>
</evidence>
<dbReference type="SUPFAM" id="SSF143113">
    <property type="entry name" value="NAP-like"/>
    <property type="match status" value="1"/>
</dbReference>
<evidence type="ECO:0000256" key="1">
    <source>
        <dbReference type="ARBA" id="ARBA00009947"/>
    </source>
</evidence>
<evidence type="ECO:0000313" key="5">
    <source>
        <dbReference type="Proteomes" id="UP001165289"/>
    </source>
</evidence>
<keyword evidence="5" id="KW-1185">Reference proteome</keyword>
<reference evidence="4 5" key="1">
    <citation type="journal article" date="2023" name="BMC Biol.">
        <title>The compact genome of the sponge Oopsacas minuta (Hexactinellida) is lacking key metazoan core genes.</title>
        <authorList>
            <person name="Santini S."/>
            <person name="Schenkelaars Q."/>
            <person name="Jourda C."/>
            <person name="Duchesne M."/>
            <person name="Belahbib H."/>
            <person name="Rocher C."/>
            <person name="Selva M."/>
            <person name="Riesgo A."/>
            <person name="Vervoort M."/>
            <person name="Leys S.P."/>
            <person name="Kodjabachian L."/>
            <person name="Le Bivic A."/>
            <person name="Borchiellini C."/>
            <person name="Claverie J.M."/>
            <person name="Renard E."/>
        </authorList>
    </citation>
    <scope>NUCLEOTIDE SEQUENCE [LARGE SCALE GENOMIC DNA]</scope>
    <source>
        <strain evidence="4">SPO-2</strain>
    </source>
</reference>